<evidence type="ECO:0000313" key="2">
    <source>
        <dbReference type="EMBL" id="APG13823.1"/>
    </source>
</evidence>
<evidence type="ECO:0000256" key="1">
    <source>
        <dbReference type="SAM" id="MobiDB-lite"/>
    </source>
</evidence>
<protein>
    <submittedName>
        <fullName evidence="2">Uncharacterized protein</fullName>
    </submittedName>
</protein>
<organism evidence="2 3">
    <name type="scientific">Bradyrhizobium japonicum</name>
    <dbReference type="NCBI Taxonomy" id="375"/>
    <lineage>
        <taxon>Bacteria</taxon>
        <taxon>Pseudomonadati</taxon>
        <taxon>Pseudomonadota</taxon>
        <taxon>Alphaproteobacteria</taxon>
        <taxon>Hyphomicrobiales</taxon>
        <taxon>Nitrobacteraceae</taxon>
        <taxon>Bradyrhizobium</taxon>
    </lineage>
</organism>
<feature type="region of interest" description="Disordered" evidence="1">
    <location>
        <begin position="1"/>
        <end position="60"/>
    </location>
</feature>
<sequence length="60" mass="6583">MSEKFNPAPTDKHAADPKQEMRSDKKQDDELERGLKDSFPASDPVSSTQPTKAAPNAELV</sequence>
<name>A0A1L3FKG7_BRAJP</name>
<evidence type="ECO:0000313" key="3">
    <source>
        <dbReference type="Proteomes" id="UP000181962"/>
    </source>
</evidence>
<dbReference type="AlphaFoldDB" id="A0A1L3FKG7"/>
<dbReference type="Proteomes" id="UP000181962">
    <property type="component" value="Chromosome"/>
</dbReference>
<accession>A0A1L3FKG7</accession>
<dbReference type="OrthoDB" id="8129930at2"/>
<feature type="compositionally biased region" description="Basic and acidic residues" evidence="1">
    <location>
        <begin position="10"/>
        <end position="36"/>
    </location>
</feature>
<dbReference type="EMBL" id="CP017637">
    <property type="protein sequence ID" value="APG13823.1"/>
    <property type="molecule type" value="Genomic_DNA"/>
</dbReference>
<proteinExistence type="predicted"/>
<reference evidence="2 3" key="1">
    <citation type="submission" date="2016-11" db="EMBL/GenBank/DDBJ databases">
        <title>Complete Genome Sequence of Bradyrhizobium sp. strain J5, an isolated from soybean nodule in Hokkaido.</title>
        <authorList>
            <person name="Kanehara K."/>
        </authorList>
    </citation>
    <scope>NUCLEOTIDE SEQUENCE [LARGE SCALE GENOMIC DNA]</scope>
    <source>
        <strain evidence="2 3">J5</strain>
    </source>
</reference>
<gene>
    <name evidence="2" type="ORF">BKD09_36285</name>
</gene>
<dbReference type="RefSeq" id="WP_071915853.1">
    <property type="nucleotide sequence ID" value="NZ_CP017637.1"/>
</dbReference>